<keyword evidence="1" id="KW-0436">Ligase</keyword>
<evidence type="ECO:0000256" key="2">
    <source>
        <dbReference type="PROSITE-ProRule" id="PRU01331"/>
    </source>
</evidence>
<feature type="domain" description="GS catalytic" evidence="4">
    <location>
        <begin position="1"/>
        <end position="264"/>
    </location>
</feature>
<evidence type="ECO:0000259" key="4">
    <source>
        <dbReference type="PROSITE" id="PS51987"/>
    </source>
</evidence>
<name>A0ABZ0USD3_9RICK</name>
<evidence type="ECO:0000256" key="1">
    <source>
        <dbReference type="ARBA" id="ARBA00022598"/>
    </source>
</evidence>
<dbReference type="PANTHER" id="PTHR43785">
    <property type="entry name" value="GAMMA-GLUTAMYLPUTRESCINE SYNTHETASE"/>
    <property type="match status" value="1"/>
</dbReference>
<gene>
    <name evidence="5" type="ORF">Trichorick_00822</name>
</gene>
<evidence type="ECO:0000256" key="3">
    <source>
        <dbReference type="RuleBase" id="RU000384"/>
    </source>
</evidence>
<evidence type="ECO:0000313" key="6">
    <source>
        <dbReference type="Proteomes" id="UP001326613"/>
    </source>
</evidence>
<comment type="similarity">
    <text evidence="2 3">Belongs to the glutamine synthetase family.</text>
</comment>
<sequence length="264" mass="30667">MQKHKLLEYIATQFIREYKLIPCIGVEIEFYLSDQINIVEFENRLGISVKKEKGKNQFEIDLAPTTELINYIQQINSIRVNISNIASQLNGHADFRSKPFINDYGNAMHFHISFINTLNYHPHAGMILKLDDSFFTHAARSLCHFMLDSLLIFLPEEEDYLRLNKRFMAPTHVSFGGNNRTVAIRIPDLLPRRLEHRLASSLVDPYIAIFTILKSIYRGLQDPQIIRNIPKIYGNAFDAQYNLTPLPISRKHAQEIFDPSFFLK</sequence>
<dbReference type="Proteomes" id="UP001326613">
    <property type="component" value="Chromosome"/>
</dbReference>
<dbReference type="SUPFAM" id="SSF55931">
    <property type="entry name" value="Glutamine synthetase/guanido kinase"/>
    <property type="match status" value="1"/>
</dbReference>
<reference evidence="5 6" key="1">
    <citation type="submission" date="2022-10" db="EMBL/GenBank/DDBJ databases">
        <title>Host association and intracellularity evolved multiple times independently in the Rickettsiales.</title>
        <authorList>
            <person name="Castelli M."/>
            <person name="Nardi T."/>
            <person name="Gammuto L."/>
            <person name="Bellinzona G."/>
            <person name="Sabaneyeva E."/>
            <person name="Potekhin A."/>
            <person name="Serra V."/>
            <person name="Petroni G."/>
            <person name="Sassera D."/>
        </authorList>
    </citation>
    <scope>NUCLEOTIDE SEQUENCE [LARGE SCALE GENOMIC DNA]</scope>
    <source>
        <strain evidence="5 6">Kr 154-4</strain>
    </source>
</reference>
<dbReference type="EMBL" id="CP112932">
    <property type="protein sequence ID" value="WPY00932.1"/>
    <property type="molecule type" value="Genomic_DNA"/>
</dbReference>
<protein>
    <submittedName>
        <fullName evidence="5">Glutamine synthetase domain protein</fullName>
    </submittedName>
</protein>
<keyword evidence="6" id="KW-1185">Reference proteome</keyword>
<dbReference type="Pfam" id="PF00120">
    <property type="entry name" value="Gln-synt_C"/>
    <property type="match status" value="1"/>
</dbReference>
<evidence type="ECO:0000313" key="5">
    <source>
        <dbReference type="EMBL" id="WPY00932.1"/>
    </source>
</evidence>
<dbReference type="SMART" id="SM01230">
    <property type="entry name" value="Gln-synt_C"/>
    <property type="match status" value="1"/>
</dbReference>
<dbReference type="Gene3D" id="3.30.590.10">
    <property type="entry name" value="Glutamine synthetase/guanido kinase, catalytic domain"/>
    <property type="match status" value="1"/>
</dbReference>
<proteinExistence type="inferred from homology"/>
<dbReference type="PROSITE" id="PS51987">
    <property type="entry name" value="GS_CATALYTIC"/>
    <property type="match status" value="1"/>
</dbReference>
<accession>A0ABZ0USD3</accession>
<organism evidence="5 6">
    <name type="scientific">Candidatus Trichorickettsia mobilis</name>
    <dbReference type="NCBI Taxonomy" id="1346319"/>
    <lineage>
        <taxon>Bacteria</taxon>
        <taxon>Pseudomonadati</taxon>
        <taxon>Pseudomonadota</taxon>
        <taxon>Alphaproteobacteria</taxon>
        <taxon>Rickettsiales</taxon>
        <taxon>Rickettsiaceae</taxon>
        <taxon>Rickettsieae</taxon>
        <taxon>Candidatus Trichorickettsia</taxon>
    </lineage>
</organism>
<dbReference type="InterPro" id="IPR008146">
    <property type="entry name" value="Gln_synth_cat_dom"/>
</dbReference>
<dbReference type="InterPro" id="IPR014746">
    <property type="entry name" value="Gln_synth/guanido_kin_cat_dom"/>
</dbReference>
<dbReference type="PANTHER" id="PTHR43785:SF12">
    <property type="entry name" value="TYPE-1 GLUTAMINE SYNTHETASE 2"/>
    <property type="match status" value="1"/>
</dbReference>